<gene>
    <name evidence="8" type="primary">XDH</name>
</gene>
<evidence type="ECO:0000256" key="5">
    <source>
        <dbReference type="ARBA" id="ARBA00023002"/>
    </source>
</evidence>
<dbReference type="Gene3D" id="3.40.50.720">
    <property type="entry name" value="NAD(P)-binding Rossmann-like Domain"/>
    <property type="match status" value="1"/>
</dbReference>
<dbReference type="Gene3D" id="3.90.180.10">
    <property type="entry name" value="Medium-chain alcohol dehydrogenases, catalytic domain"/>
    <property type="match status" value="1"/>
</dbReference>
<evidence type="ECO:0000256" key="6">
    <source>
        <dbReference type="ARBA" id="ARBA00023027"/>
    </source>
</evidence>
<dbReference type="AlphaFoldDB" id="D6R260"/>
<keyword evidence="3" id="KW-0479">Metal-binding</keyword>
<dbReference type="InterPro" id="IPR013149">
    <property type="entry name" value="ADH-like_C"/>
</dbReference>
<feature type="domain" description="Enoyl reductase (ER)" evidence="7">
    <location>
        <begin position="29"/>
        <end position="381"/>
    </location>
</feature>
<dbReference type="Pfam" id="PF08240">
    <property type="entry name" value="ADH_N"/>
    <property type="match status" value="1"/>
</dbReference>
<dbReference type="PANTHER" id="PTHR43161">
    <property type="entry name" value="SORBITOL DEHYDROGENASE"/>
    <property type="match status" value="1"/>
</dbReference>
<dbReference type="EMBL" id="HM038241">
    <property type="protein sequence ID" value="ADF57217.1"/>
    <property type="molecule type" value="mRNA"/>
</dbReference>
<evidence type="ECO:0000259" key="7">
    <source>
        <dbReference type="SMART" id="SM00829"/>
    </source>
</evidence>
<keyword evidence="5" id="KW-0560">Oxidoreductase</keyword>
<organism evidence="8">
    <name type="scientific">Rhodotorula mucilaginosa</name>
    <name type="common">Yeast</name>
    <name type="synonym">Rhodotorula rubra</name>
    <dbReference type="NCBI Taxonomy" id="5537"/>
    <lineage>
        <taxon>Eukaryota</taxon>
        <taxon>Fungi</taxon>
        <taxon>Dikarya</taxon>
        <taxon>Basidiomycota</taxon>
        <taxon>Pucciniomycotina</taxon>
        <taxon>Microbotryomycetes</taxon>
        <taxon>Sporidiobolales</taxon>
        <taxon>Sporidiobolaceae</taxon>
        <taxon>Rhodotorula</taxon>
    </lineage>
</organism>
<dbReference type="InterPro" id="IPR013154">
    <property type="entry name" value="ADH-like_N"/>
</dbReference>
<dbReference type="PANTHER" id="PTHR43161:SF9">
    <property type="entry name" value="SORBITOL DEHYDROGENASE"/>
    <property type="match status" value="1"/>
</dbReference>
<evidence type="ECO:0000313" key="8">
    <source>
        <dbReference type="EMBL" id="ADF57217.1"/>
    </source>
</evidence>
<accession>D6R260</accession>
<protein>
    <submittedName>
        <fullName evidence="8">Xylitol dehydrogenase</fullName>
    </submittedName>
</protein>
<dbReference type="SUPFAM" id="SSF50129">
    <property type="entry name" value="GroES-like"/>
    <property type="match status" value="1"/>
</dbReference>
<dbReference type="GO" id="GO:0006062">
    <property type="term" value="P:sorbitol catabolic process"/>
    <property type="evidence" value="ECO:0007669"/>
    <property type="project" value="TreeGrafter"/>
</dbReference>
<dbReference type="Pfam" id="PF00107">
    <property type="entry name" value="ADH_zinc_N"/>
    <property type="match status" value="1"/>
</dbReference>
<dbReference type="InterPro" id="IPR011032">
    <property type="entry name" value="GroES-like_sf"/>
</dbReference>
<evidence type="ECO:0000256" key="2">
    <source>
        <dbReference type="ARBA" id="ARBA00008072"/>
    </source>
</evidence>
<evidence type="ECO:0000256" key="4">
    <source>
        <dbReference type="ARBA" id="ARBA00022833"/>
    </source>
</evidence>
<sequence>MAPTNTPLSPPLAEDTAATSRNVSFVLHGIDDVRFEERPVPVDCDDDAAIVAPKATGICGSDVHYLKHGRIGDFIVKDPMVLGHESAAVVVKVGKNVKNVKPGDRVALEPGKSCRSCYDCKGGHYERCPDMIFAATPPYDGTLAGRYVLPADLCYKLPDNLSMEEGALLEPMSVGVHAVAKVAELKPGSNVVVFGAGPVGLLTAAAAKGLGAARVIAVDIQESRLQFAKENGLIHDYCVPSKPQEGEDKVDFQRRNAKEIQTRFGFTERGATGVDYVFECSGAEVCIGTSVFLLKHGGTMVQIGMGRPDISLDMHTVLTHELTIKGSFRYGPDVYRLSLDLVARGAVNLKSLITHRYTFKEAKEAFEANTKGVGKDGHAVIKIIIAGPLESDTA</sequence>
<dbReference type="InterPro" id="IPR036291">
    <property type="entry name" value="NAD(P)-bd_dom_sf"/>
</dbReference>
<dbReference type="FunFam" id="3.40.50.720:FF:000068">
    <property type="entry name" value="Sorbitol dehydrogenase"/>
    <property type="match status" value="1"/>
</dbReference>
<keyword evidence="6" id="KW-0520">NAD</keyword>
<dbReference type="SMART" id="SM00829">
    <property type="entry name" value="PKS_ER"/>
    <property type="match status" value="1"/>
</dbReference>
<dbReference type="SUPFAM" id="SSF51735">
    <property type="entry name" value="NAD(P)-binding Rossmann-fold domains"/>
    <property type="match status" value="1"/>
</dbReference>
<evidence type="ECO:0000256" key="3">
    <source>
        <dbReference type="ARBA" id="ARBA00022723"/>
    </source>
</evidence>
<keyword evidence="4" id="KW-0862">Zinc</keyword>
<evidence type="ECO:0000256" key="1">
    <source>
        <dbReference type="ARBA" id="ARBA00001947"/>
    </source>
</evidence>
<reference evidence="8" key="1">
    <citation type="submission" date="2010-03" db="EMBL/GenBank/DDBJ databases">
        <title>Genetic analysis of D-xylose metabolism by endophytic yeast strains of Populus.</title>
        <authorList>
            <person name="Xu P."/>
            <person name="Doty S.L."/>
        </authorList>
    </citation>
    <scope>NUCLEOTIDE SEQUENCE</scope>
    <source>
        <strain evidence="8">PTD3</strain>
    </source>
</reference>
<name>D6R260_RHOMI</name>
<comment type="similarity">
    <text evidence="2">Belongs to the zinc-containing alcohol dehydrogenase family.</text>
</comment>
<dbReference type="InterPro" id="IPR020843">
    <property type="entry name" value="ER"/>
</dbReference>
<proteinExistence type="evidence at transcript level"/>
<dbReference type="GO" id="GO:0003939">
    <property type="term" value="F:L-iditol 2-dehydrogenase (NAD+) activity"/>
    <property type="evidence" value="ECO:0007669"/>
    <property type="project" value="TreeGrafter"/>
</dbReference>
<comment type="cofactor">
    <cofactor evidence="1">
        <name>Zn(2+)</name>
        <dbReference type="ChEBI" id="CHEBI:29105"/>
    </cofactor>
</comment>
<dbReference type="InterPro" id="IPR045306">
    <property type="entry name" value="SDH-like"/>
</dbReference>
<dbReference type="GO" id="GO:0046872">
    <property type="term" value="F:metal ion binding"/>
    <property type="evidence" value="ECO:0007669"/>
    <property type="project" value="UniProtKB-KW"/>
</dbReference>
<dbReference type="CDD" id="cd05285">
    <property type="entry name" value="sorbitol_DH"/>
    <property type="match status" value="1"/>
</dbReference>